<protein>
    <recommendedName>
        <fullName evidence="5">LRAT domain-containing protein</fullName>
    </recommendedName>
</protein>
<dbReference type="InterPro" id="IPR007053">
    <property type="entry name" value="LRAT_dom"/>
</dbReference>
<evidence type="ECO:0000256" key="3">
    <source>
        <dbReference type="ARBA" id="ARBA00022801"/>
    </source>
</evidence>
<accession>A0A8W8NW02</accession>
<evidence type="ECO:0000313" key="6">
    <source>
        <dbReference type="EnsemblMetazoa" id="G7929.1:cds"/>
    </source>
</evidence>
<keyword evidence="3" id="KW-0378">Hydrolase</keyword>
<dbReference type="InterPro" id="IPR051496">
    <property type="entry name" value="H-rev107_PLA/AT"/>
</dbReference>
<name>A0A8W8NW02_MAGGI</name>
<reference evidence="6" key="1">
    <citation type="submission" date="2022-08" db="UniProtKB">
        <authorList>
            <consortium name="EnsemblMetazoa"/>
        </authorList>
    </citation>
    <scope>IDENTIFICATION</scope>
    <source>
        <strain evidence="6">05x7-T-G4-1.051#20</strain>
    </source>
</reference>
<dbReference type="PROSITE" id="PS51934">
    <property type="entry name" value="LRAT"/>
    <property type="match status" value="1"/>
</dbReference>
<dbReference type="GO" id="GO:0070292">
    <property type="term" value="P:N-acylphosphatidylethanolamine metabolic process"/>
    <property type="evidence" value="ECO:0007669"/>
    <property type="project" value="TreeGrafter"/>
</dbReference>
<evidence type="ECO:0000256" key="1">
    <source>
        <dbReference type="ARBA" id="ARBA00007824"/>
    </source>
</evidence>
<evidence type="ECO:0000256" key="2">
    <source>
        <dbReference type="ARBA" id="ARBA00022679"/>
    </source>
</evidence>
<dbReference type="GO" id="GO:0016410">
    <property type="term" value="F:N-acyltransferase activity"/>
    <property type="evidence" value="ECO:0007669"/>
    <property type="project" value="TreeGrafter"/>
</dbReference>
<dbReference type="Proteomes" id="UP000005408">
    <property type="component" value="Unassembled WGS sequence"/>
</dbReference>
<dbReference type="GO" id="GO:0008970">
    <property type="term" value="F:phospholipase A1 activity"/>
    <property type="evidence" value="ECO:0007669"/>
    <property type="project" value="TreeGrafter"/>
</dbReference>
<dbReference type="PANTHER" id="PTHR13943:SF77">
    <property type="entry name" value="LRAT DOMAIN-CONTAINING PROTEIN"/>
    <property type="match status" value="1"/>
</dbReference>
<keyword evidence="2" id="KW-0808">Transferase</keyword>
<dbReference type="EnsemblMetazoa" id="G7929.1">
    <property type="protein sequence ID" value="G7929.1:cds"/>
    <property type="gene ID" value="G7929"/>
</dbReference>
<feature type="domain" description="LRAT" evidence="5">
    <location>
        <begin position="42"/>
        <end position="117"/>
    </location>
</feature>
<evidence type="ECO:0000259" key="5">
    <source>
        <dbReference type="PROSITE" id="PS51934"/>
    </source>
</evidence>
<dbReference type="Pfam" id="PF04970">
    <property type="entry name" value="LRAT"/>
    <property type="match status" value="1"/>
</dbReference>
<sequence length="117" mass="13227">MMQEKISSNPNSVVTPYFIPGNKMSTFRKIQEHLESLKVGDLLEIQRDEHVHWAVYIGNNEVVHLKGVDDGERANQGESFTISGIKYNRAAVIRENILDAVGNSNVRINNTGDENFR</sequence>
<dbReference type="GO" id="GO:0004623">
    <property type="term" value="F:phospholipase A2 activity"/>
    <property type="evidence" value="ECO:0007669"/>
    <property type="project" value="TreeGrafter"/>
</dbReference>
<proteinExistence type="inferred from homology"/>
<evidence type="ECO:0000313" key="7">
    <source>
        <dbReference type="Proteomes" id="UP000005408"/>
    </source>
</evidence>
<dbReference type="PANTHER" id="PTHR13943">
    <property type="entry name" value="HRAS-LIKE SUPPRESSOR - RELATED"/>
    <property type="match status" value="1"/>
</dbReference>
<comment type="similarity">
    <text evidence="1">Belongs to the H-rev107 family.</text>
</comment>
<dbReference type="AlphaFoldDB" id="A0A8W8NW02"/>
<keyword evidence="7" id="KW-1185">Reference proteome</keyword>
<evidence type="ECO:0000256" key="4">
    <source>
        <dbReference type="ARBA" id="ARBA00023098"/>
    </source>
</evidence>
<keyword evidence="4" id="KW-0443">Lipid metabolism</keyword>
<dbReference type="GO" id="GO:0005737">
    <property type="term" value="C:cytoplasm"/>
    <property type="evidence" value="ECO:0007669"/>
    <property type="project" value="TreeGrafter"/>
</dbReference>
<organism evidence="6 7">
    <name type="scientific">Magallana gigas</name>
    <name type="common">Pacific oyster</name>
    <name type="synonym">Crassostrea gigas</name>
    <dbReference type="NCBI Taxonomy" id="29159"/>
    <lineage>
        <taxon>Eukaryota</taxon>
        <taxon>Metazoa</taxon>
        <taxon>Spiralia</taxon>
        <taxon>Lophotrochozoa</taxon>
        <taxon>Mollusca</taxon>
        <taxon>Bivalvia</taxon>
        <taxon>Autobranchia</taxon>
        <taxon>Pteriomorphia</taxon>
        <taxon>Ostreida</taxon>
        <taxon>Ostreoidea</taxon>
        <taxon>Ostreidae</taxon>
        <taxon>Magallana</taxon>
    </lineage>
</organism>
<dbReference type="Gene3D" id="3.90.1720.10">
    <property type="entry name" value="endopeptidase domain like (from Nostoc punctiforme)"/>
    <property type="match status" value="1"/>
</dbReference>